<name>A0A804MWE2_MAIZE</name>
<reference evidence="1" key="3">
    <citation type="submission" date="2021-05" db="UniProtKB">
        <authorList>
            <consortium name="EnsemblPlants"/>
        </authorList>
    </citation>
    <scope>IDENTIFICATION</scope>
    <source>
        <strain evidence="1">cv. B73</strain>
    </source>
</reference>
<dbReference type="AlphaFoldDB" id="A0A804MWE2"/>
<sequence length="111" mass="12346">MRSPMAKVGAEALSWGCARPRRWRRGESLHHAVHITKAWPPNLGSSNLSMFGHYAPGSFNLTSQQSLRSVTDNLSSERTLEASPPGNGPLIVFITKSSRFHKWVFMLLDGK</sequence>
<organism evidence="1 2">
    <name type="scientific">Zea mays</name>
    <name type="common">Maize</name>
    <dbReference type="NCBI Taxonomy" id="4577"/>
    <lineage>
        <taxon>Eukaryota</taxon>
        <taxon>Viridiplantae</taxon>
        <taxon>Streptophyta</taxon>
        <taxon>Embryophyta</taxon>
        <taxon>Tracheophyta</taxon>
        <taxon>Spermatophyta</taxon>
        <taxon>Magnoliopsida</taxon>
        <taxon>Liliopsida</taxon>
        <taxon>Poales</taxon>
        <taxon>Poaceae</taxon>
        <taxon>PACMAD clade</taxon>
        <taxon>Panicoideae</taxon>
        <taxon>Andropogonodae</taxon>
        <taxon>Andropogoneae</taxon>
        <taxon>Tripsacinae</taxon>
        <taxon>Zea</taxon>
    </lineage>
</organism>
<evidence type="ECO:0000313" key="2">
    <source>
        <dbReference type="Proteomes" id="UP000007305"/>
    </source>
</evidence>
<evidence type="ECO:0000313" key="1">
    <source>
        <dbReference type="EnsemblPlants" id="Zm00001eb116790_P001"/>
    </source>
</evidence>
<protein>
    <submittedName>
        <fullName evidence="1">Uncharacterized protein</fullName>
    </submittedName>
</protein>
<dbReference type="Gramene" id="Zm00001eb116790_T001">
    <property type="protein sequence ID" value="Zm00001eb116790_P001"/>
    <property type="gene ID" value="Zm00001eb116790"/>
</dbReference>
<dbReference type="EnsemblPlants" id="Zm00001eb116790_T001">
    <property type="protein sequence ID" value="Zm00001eb116790_P001"/>
    <property type="gene ID" value="Zm00001eb116790"/>
</dbReference>
<keyword evidence="2" id="KW-1185">Reference proteome</keyword>
<accession>A0A804MWE2</accession>
<proteinExistence type="predicted"/>
<reference evidence="2" key="1">
    <citation type="submission" date="2015-12" db="EMBL/GenBank/DDBJ databases">
        <title>Update maize B73 reference genome by single molecule sequencing technologies.</title>
        <authorList>
            <consortium name="Maize Genome Sequencing Project"/>
            <person name="Ware D."/>
        </authorList>
    </citation>
    <scope>NUCLEOTIDE SEQUENCE [LARGE SCALE GENOMIC DNA]</scope>
    <source>
        <strain evidence="2">cv. B73</strain>
    </source>
</reference>
<dbReference type="Proteomes" id="UP000007305">
    <property type="component" value="Chromosome 2"/>
</dbReference>
<dbReference type="InParanoid" id="A0A804MWE2"/>
<reference evidence="1" key="2">
    <citation type="submission" date="2019-07" db="EMBL/GenBank/DDBJ databases">
        <authorList>
            <person name="Seetharam A."/>
            <person name="Woodhouse M."/>
            <person name="Cannon E."/>
        </authorList>
    </citation>
    <scope>NUCLEOTIDE SEQUENCE [LARGE SCALE GENOMIC DNA]</scope>
    <source>
        <strain evidence="1">cv. B73</strain>
    </source>
</reference>